<dbReference type="PANTHER" id="PTHR43194:SF5">
    <property type="entry name" value="PIMELOYL-[ACYL-CARRIER PROTEIN] METHYL ESTER ESTERASE"/>
    <property type="match status" value="1"/>
</dbReference>
<evidence type="ECO:0000313" key="1">
    <source>
        <dbReference type="EMBL" id="ANY82650.1"/>
    </source>
</evidence>
<dbReference type="Gene3D" id="3.40.50.1820">
    <property type="entry name" value="alpha/beta hydrolase"/>
    <property type="match status" value="1"/>
</dbReference>
<organism evidence="1">
    <name type="scientific">Microvirga ossetica</name>
    <dbReference type="NCBI Taxonomy" id="1882682"/>
    <lineage>
        <taxon>Bacteria</taxon>
        <taxon>Pseudomonadati</taxon>
        <taxon>Pseudomonadota</taxon>
        <taxon>Alphaproteobacteria</taxon>
        <taxon>Hyphomicrobiales</taxon>
        <taxon>Methylobacteriaceae</taxon>
        <taxon>Microvirga</taxon>
    </lineage>
</organism>
<dbReference type="InterPro" id="IPR050228">
    <property type="entry name" value="Carboxylesterase_BioH"/>
</dbReference>
<accession>A0A1B2ERP7</accession>
<gene>
    <name evidence="1" type="ORF">BB934_30765</name>
</gene>
<dbReference type="KEGG" id="moc:BB934_30765"/>
<keyword evidence="1" id="KW-0614">Plasmid</keyword>
<geneLocation type="plasmid" evidence="1">
    <name>unnamed1</name>
</geneLocation>
<name>A0A1B2ERP7_9HYPH</name>
<dbReference type="SUPFAM" id="SSF53474">
    <property type="entry name" value="alpha/beta-Hydrolases"/>
    <property type="match status" value="1"/>
</dbReference>
<dbReference type="InterPro" id="IPR029058">
    <property type="entry name" value="AB_hydrolase_fold"/>
</dbReference>
<proteinExistence type="predicted"/>
<protein>
    <submittedName>
        <fullName evidence="1">Uncharacterized protein</fullName>
    </submittedName>
</protein>
<dbReference type="EMBL" id="CP016617">
    <property type="protein sequence ID" value="ANY82650.1"/>
    <property type="molecule type" value="Genomic_DNA"/>
</dbReference>
<sequence length="323" mass="35326">MSAGQEVTMDAPSLRIAQVGSFHVGGRQIQVEGRDTQSIAFTRSASFSYDPNGLYHVEQAYVQYFIPERLVSPLPIVLLHGGGFSGTMWETTPDGRPGWLQILLGLGFSVYVVDNVERGRAGWCAVPEVWSGDPIVRSAQEAWSLFRFGRAEDFGDRRPFPGQRFPAGALDAFIMGHIPRWLTTTDAAVSTFEAVLQRVGPCCVVTHSQGGEVAFRAAARHPTLVPCLVALEPSGFPDEPAAFVGRSVLLITGDYMDATPIWTSLRERTEECIAALKEAGASATLWSLPRLGINGNSHMFMMDDNNAEIAEMLRGWILERQPG</sequence>
<reference evidence="1" key="1">
    <citation type="submission" date="2016-07" db="EMBL/GenBank/DDBJ databases">
        <title>Microvirga ossetica sp. nov. a new species of rhizobia isolated from root nodules of the legume species Vicia alpestris Steven originated from North Ossetia region in the Caucasus.</title>
        <authorList>
            <person name="Safronova V.I."/>
            <person name="Kuznetsova I.G."/>
            <person name="Sazanova A.L."/>
            <person name="Belimov A."/>
            <person name="Andronov E."/>
            <person name="Osledkin Y.S."/>
            <person name="Onishchuk O.P."/>
            <person name="Kurchak O.N."/>
            <person name="Shaposhnikov A.I."/>
            <person name="Willems A."/>
            <person name="Tikhonovich I.A."/>
        </authorList>
    </citation>
    <scope>NUCLEOTIDE SEQUENCE [LARGE SCALE GENOMIC DNA]</scope>
    <source>
        <strain evidence="1">V5/3M</strain>
        <plasmid evidence="1">unnamed1</plasmid>
    </source>
</reference>
<dbReference type="AlphaFoldDB" id="A0A1B2ERP7"/>
<dbReference type="PANTHER" id="PTHR43194">
    <property type="entry name" value="HYDROLASE ALPHA/BETA FOLD FAMILY"/>
    <property type="match status" value="1"/>
</dbReference>